<sequence>MLKHVRTNREIDIDRDSFFITIEENGTKQIEFDISTNYDLFSLIKNEDRIEYDNLYFLVKEISEEDFNATIVCNLDTDDLKGEVLQSYRSESQTEINVLNSILSSIGWKASGETSNQKRTIEIEDATKYDIILQIQNTFGCYTDFDNKNKILYVSYQKEFNENGFFVSEQVNLKKVEYTSDTYDIVTRIYGFGKTDDETGQTVTFSSINNGKNYVEDLSFKGKVISKIIRDDRFTDPQALYDYCQKELNKYAKQVESFELDIIDLSKLKSEEYRLFNYKIRDMVDYIDIRNNRRVLHRIVKIVEYPFAHEKDKITLSTASNSIENLMTKTQSSISQIGTSFQQNLVAINAKISGKLETTEFEALKAKIEELNVLDLSATVAKIEQAYISRQDVELSYVKKEIVEDLNAKVATIETNYVDKQYVNENYVTKQYVNENYVTTQFANQTYAIKSEVKNLTVDIAKINTLLSGSVTAGSTQTIVLNAENTTIANALIKSAMIDSLDFNKITGIDINTTKLNVHSNDGYSTWKDNTILIKDSARTRVQIGKDAQGDYNIYIWDKDGKVMFDPLGLTADGVNREVIDNSNVKENAGIKGSKLDIDSVITEVNGATTTIKSSKIYFDEKKQTLDVAFNTMSNTITETTKVVETANTNANNALSKANTAITDSANAKTTANTAKSTADNAKTVADGAKTTADSANTKATTASTNASNALAKANQLETKVTTVENTVKTQSTQISTAQGQIGTLITDVTQAKKDITTVVGDVTTAKTNITTLTNNYSSVKQTVDGLSTTVGSHTSSIANISTTANNALNTANTAKTTADSAKSTATTASTNANSALANANNALLGNRVYNAGTFKKFMNVVGYSNSGATVTGAMCIQTPITSAYMTRMHITGYNYLGVNSNIDVVVTFYRVNNVFYNFSYSSNGNYPITKVRLCTTSSADQRIVVILCDGNTKWYYPKLVVETVEIGHTTPPDTFKDGWSVTCVTTFPSGYSGMTEVTGMSIQTEITTTKSTVATHTTQLNSITSRVSTTESNVTKINGDITSLTTRMSTAEQKVTDSAIVATVTKSSSWTTLNTKATDAQTKANNLVDLTTIKDTRSVNNNPSWYLSNYPRKTVKEFKQCSTMGISGEGTYGTLETSVSWPDTGGGYPVQLFYPNTSQNIYRRVGTSTSTWGAWTKVAGTHNAISVINQTAESIKIQAAKIALEGLVTANSRFKILTDGSMEAVNGKFTGTITATSGNISGFTLASNRMYASSLSTFDFNVNDTNTIQNIIMSGRTPTTSELQRLDINGDGKLSASDYLYVQRIINAGNKITTNLSIFPQFGTGKDFTKGVVEVSVPNFGTTRITSLGFLYSSSANFDHCKAKELSADSFSFSLQKGLIENGDQGIEIWGNTPFIDFHHGNDADDYTSRLICYNNGELTCENDFRVTGTSYFTKSVRLSGALVLANAQYLYGIDTGGTWRWMTAMGDNNVEYFGDNSCQTCLRGSKVYLSMSGATVTSDRRYKNSIRDFDKRYENFFNELKPQTFRFNKDKENLTNLGFIAQDVQTAIRNSSLDENHNFVSKVTDESGDELLGLVYDQFIALNTHMIQKNIASIENIKYVQIEHDRQLSNLKYDNERLKKKVELLEQEINQLKGLA</sequence>
<keyword evidence="2" id="KW-1227">Viral tail protein</keyword>
<dbReference type="GO" id="GO:0098015">
    <property type="term" value="C:virus tail"/>
    <property type="evidence" value="ECO:0007669"/>
    <property type="project" value="UniProtKB-KW"/>
</dbReference>
<dbReference type="PROSITE" id="PS51688">
    <property type="entry name" value="ICA"/>
    <property type="match status" value="1"/>
</dbReference>
<keyword evidence="3" id="KW-0175">Coiled coil</keyword>
<accession>A0A8S5P366</accession>
<dbReference type="GO" id="GO:0000272">
    <property type="term" value="P:polysaccharide catabolic process"/>
    <property type="evidence" value="ECO:0007669"/>
    <property type="project" value="InterPro"/>
</dbReference>
<dbReference type="Pfam" id="PF18994">
    <property type="entry name" value="Prophage_tailD1"/>
    <property type="match status" value="1"/>
</dbReference>
<evidence type="ECO:0000313" key="5">
    <source>
        <dbReference type="EMBL" id="DAE01434.1"/>
    </source>
</evidence>
<dbReference type="Gene3D" id="6.20.110.10">
    <property type="match status" value="1"/>
</dbReference>
<dbReference type="InterPro" id="IPR030392">
    <property type="entry name" value="S74_ICA"/>
</dbReference>
<dbReference type="PROSITE" id="PS00018">
    <property type="entry name" value="EF_HAND_1"/>
    <property type="match status" value="1"/>
</dbReference>
<dbReference type="SUPFAM" id="SSF57997">
    <property type="entry name" value="Tropomyosin"/>
    <property type="match status" value="1"/>
</dbReference>
<evidence type="ECO:0000259" key="4">
    <source>
        <dbReference type="PROSITE" id="PS51688"/>
    </source>
</evidence>
<dbReference type="InterPro" id="IPR018247">
    <property type="entry name" value="EF_Hand_1_Ca_BS"/>
</dbReference>
<dbReference type="Pfam" id="PF11839">
    <property type="entry name" value="Alanine_zipper"/>
    <property type="match status" value="1"/>
</dbReference>
<dbReference type="NCBIfam" id="TIGR01665">
    <property type="entry name" value="put_anti_recept"/>
    <property type="match status" value="1"/>
</dbReference>
<evidence type="ECO:0000256" key="3">
    <source>
        <dbReference type="SAM" id="Coils"/>
    </source>
</evidence>
<dbReference type="Pfam" id="PF13884">
    <property type="entry name" value="Peptidase_S74"/>
    <property type="match status" value="1"/>
</dbReference>
<dbReference type="InterPro" id="IPR036388">
    <property type="entry name" value="WH-like_DNA-bd_sf"/>
</dbReference>
<dbReference type="EMBL" id="BK015325">
    <property type="protein sequence ID" value="DAE01434.1"/>
    <property type="molecule type" value="Genomic_DNA"/>
</dbReference>
<dbReference type="Gene3D" id="1.10.10.10">
    <property type="entry name" value="Winged helix-like DNA-binding domain superfamily/Winged helix DNA-binding domain"/>
    <property type="match status" value="1"/>
</dbReference>
<dbReference type="Pfam" id="PF06605">
    <property type="entry name" value="Prophage_tail"/>
    <property type="match status" value="1"/>
</dbReference>
<feature type="domain" description="Peptidase S74" evidence="4">
    <location>
        <begin position="1500"/>
        <end position="1603"/>
    </location>
</feature>
<evidence type="ECO:0000256" key="2">
    <source>
        <dbReference type="ARBA" id="ARBA00022732"/>
    </source>
</evidence>
<dbReference type="Gene3D" id="1.20.5.340">
    <property type="match status" value="1"/>
</dbReference>
<protein>
    <submittedName>
        <fullName evidence="5">Tail protein</fullName>
    </submittedName>
</protein>
<dbReference type="InterPro" id="IPR036439">
    <property type="entry name" value="Dockerin_dom_sf"/>
</dbReference>
<dbReference type="Gene3D" id="1.20.120.330">
    <property type="entry name" value="Nucleotidyltransferases domain 2"/>
    <property type="match status" value="1"/>
</dbReference>
<dbReference type="InterPro" id="IPR021793">
    <property type="entry name" value="Oprl"/>
</dbReference>
<proteinExistence type="predicted"/>
<dbReference type="InterPro" id="IPR044051">
    <property type="entry name" value="Prophage_tail_N"/>
</dbReference>
<dbReference type="Gene3D" id="1.10.1330.10">
    <property type="entry name" value="Dockerin domain"/>
    <property type="match status" value="1"/>
</dbReference>
<dbReference type="InterPro" id="IPR007119">
    <property type="entry name" value="Phage_tail_spike_N"/>
</dbReference>
<name>A0A8S5P366_9CAUD</name>
<comment type="subcellular location">
    <subcellularLocation>
        <location evidence="1">Virion</location>
    </subcellularLocation>
</comment>
<feature type="coiled-coil region" evidence="3">
    <location>
        <begin position="1610"/>
        <end position="1637"/>
    </location>
</feature>
<organism evidence="5">
    <name type="scientific">Siphoviridae sp. ctQtc11</name>
    <dbReference type="NCBI Taxonomy" id="2825497"/>
    <lineage>
        <taxon>Viruses</taxon>
        <taxon>Duplodnaviria</taxon>
        <taxon>Heunggongvirae</taxon>
        <taxon>Uroviricota</taxon>
        <taxon>Caudoviricetes</taxon>
    </lineage>
</organism>
<reference evidence="5" key="1">
    <citation type="journal article" date="2021" name="Proc. Natl. Acad. Sci. U.S.A.">
        <title>A Catalog of Tens of Thousands of Viruses from Human Metagenomes Reveals Hidden Associations with Chronic Diseases.</title>
        <authorList>
            <person name="Tisza M.J."/>
            <person name="Buck C.B."/>
        </authorList>
    </citation>
    <scope>NUCLEOTIDE SEQUENCE</scope>
    <source>
        <strain evidence="5">CtQtc11</strain>
    </source>
</reference>
<dbReference type="InterPro" id="IPR010572">
    <property type="entry name" value="Tail_dom"/>
</dbReference>
<evidence type="ECO:0000256" key="1">
    <source>
        <dbReference type="ARBA" id="ARBA00004328"/>
    </source>
</evidence>
<dbReference type="CDD" id="cd19958">
    <property type="entry name" value="pyocin_knob"/>
    <property type="match status" value="1"/>
</dbReference>
<keyword evidence="2" id="KW-0946">Virion</keyword>